<evidence type="ECO:0000256" key="10">
    <source>
        <dbReference type="ARBA" id="ARBA00055466"/>
    </source>
</evidence>
<keyword evidence="9" id="KW-0315">Glutamine amidotransferase</keyword>
<comment type="caution">
    <text evidence="15">The sequence shown here is derived from an EMBL/GenBank/DDBJ whole genome shotgun (WGS) entry which is preliminary data.</text>
</comment>
<dbReference type="AlphaFoldDB" id="A0A7C4JK47"/>
<dbReference type="CDD" id="cd00714">
    <property type="entry name" value="GFAT"/>
    <property type="match status" value="1"/>
</dbReference>
<dbReference type="EMBL" id="DTCK01000008">
    <property type="protein sequence ID" value="HGQ35243.1"/>
    <property type="molecule type" value="Genomic_DNA"/>
</dbReference>
<dbReference type="Pfam" id="PF01380">
    <property type="entry name" value="SIS"/>
    <property type="match status" value="2"/>
</dbReference>
<dbReference type="GO" id="GO:0097367">
    <property type="term" value="F:carbohydrate derivative binding"/>
    <property type="evidence" value="ECO:0007669"/>
    <property type="project" value="InterPro"/>
</dbReference>
<comment type="subunit">
    <text evidence="11">Homodimer.</text>
</comment>
<comment type="catalytic activity">
    <reaction evidence="1 11">
        <text>D-fructose 6-phosphate + L-glutamine = D-glucosamine 6-phosphate + L-glutamate</text>
        <dbReference type="Rhea" id="RHEA:13237"/>
        <dbReference type="ChEBI" id="CHEBI:29985"/>
        <dbReference type="ChEBI" id="CHEBI:58359"/>
        <dbReference type="ChEBI" id="CHEBI:58725"/>
        <dbReference type="ChEBI" id="CHEBI:61527"/>
        <dbReference type="EC" id="2.6.1.16"/>
    </reaction>
</comment>
<dbReference type="Gene3D" id="3.60.20.10">
    <property type="entry name" value="Glutamine Phosphoribosylpyrophosphate, subunit 1, domain 1"/>
    <property type="match status" value="1"/>
</dbReference>
<evidence type="ECO:0000256" key="6">
    <source>
        <dbReference type="ARBA" id="ARBA00022576"/>
    </source>
</evidence>
<dbReference type="SUPFAM" id="SSF56235">
    <property type="entry name" value="N-terminal nucleophile aminohydrolases (Ntn hydrolases)"/>
    <property type="match status" value="1"/>
</dbReference>
<feature type="initiator methionine" description="Removed" evidence="11">
    <location>
        <position position="1"/>
    </location>
</feature>
<organism evidence="15">
    <name type="scientific">Ignisphaera aggregans</name>
    <dbReference type="NCBI Taxonomy" id="334771"/>
    <lineage>
        <taxon>Archaea</taxon>
        <taxon>Thermoproteota</taxon>
        <taxon>Thermoprotei</taxon>
        <taxon>Desulfurococcales</taxon>
        <taxon>Desulfurococcaceae</taxon>
        <taxon>Ignisphaera</taxon>
    </lineage>
</organism>
<dbReference type="NCBIfam" id="TIGR01135">
    <property type="entry name" value="glmS"/>
    <property type="match status" value="1"/>
</dbReference>
<dbReference type="FunFam" id="3.40.50.10490:FF:000001">
    <property type="entry name" value="Glutamine--fructose-6-phosphate aminotransferase [isomerizing]"/>
    <property type="match status" value="1"/>
</dbReference>
<evidence type="ECO:0000256" key="3">
    <source>
        <dbReference type="ARBA" id="ARBA00012916"/>
    </source>
</evidence>
<dbReference type="InterPro" id="IPR047084">
    <property type="entry name" value="GFAT_N"/>
</dbReference>
<evidence type="ECO:0000256" key="1">
    <source>
        <dbReference type="ARBA" id="ARBA00001031"/>
    </source>
</evidence>
<dbReference type="PROSITE" id="PS51464">
    <property type="entry name" value="SIS"/>
    <property type="match status" value="2"/>
</dbReference>
<evidence type="ECO:0000256" key="11">
    <source>
        <dbReference type="HAMAP-Rule" id="MF_00164"/>
    </source>
</evidence>
<dbReference type="SUPFAM" id="SSF53697">
    <property type="entry name" value="SIS domain"/>
    <property type="match status" value="1"/>
</dbReference>
<dbReference type="InterPro" id="IPR035490">
    <property type="entry name" value="GlmS/FrlB_SIS"/>
</dbReference>
<evidence type="ECO:0000259" key="13">
    <source>
        <dbReference type="PROSITE" id="PS51464"/>
    </source>
</evidence>
<dbReference type="PANTHER" id="PTHR10937:SF0">
    <property type="entry name" value="GLUTAMINE--FRUCTOSE-6-PHOSPHATE TRANSAMINASE (ISOMERIZING)"/>
    <property type="match status" value="1"/>
</dbReference>
<feature type="domain" description="SIS" evidence="13">
    <location>
        <begin position="289"/>
        <end position="428"/>
    </location>
</feature>
<dbReference type="EC" id="2.6.1.16" evidence="3 11"/>
<dbReference type="EMBL" id="DTBD01000059">
    <property type="protein sequence ID" value="HGQ64918.1"/>
    <property type="molecule type" value="Genomic_DNA"/>
</dbReference>
<evidence type="ECO:0000256" key="9">
    <source>
        <dbReference type="ARBA" id="ARBA00022962"/>
    </source>
</evidence>
<dbReference type="CDD" id="cd05008">
    <property type="entry name" value="SIS_GlmS_GlmD_1"/>
    <property type="match status" value="1"/>
</dbReference>
<dbReference type="InterPro" id="IPR046348">
    <property type="entry name" value="SIS_dom_sf"/>
</dbReference>
<accession>A0A7C4JK47</accession>
<dbReference type="GO" id="GO:0006047">
    <property type="term" value="P:UDP-N-acetylglucosamine metabolic process"/>
    <property type="evidence" value="ECO:0007669"/>
    <property type="project" value="TreeGrafter"/>
</dbReference>
<feature type="active site" description="For Fru-6P isomerization activity" evidence="11">
    <location>
        <position position="608"/>
    </location>
</feature>
<sequence>MCGIIGIACSATCSKVLGKFLGLVIKECLLNLEYRGYDSVGFAIIDESNIVIRKSKGKILDVEKKLSFDEYDGSVGIGHTRWATHGEPSDRNAHPHTDCRSNIVIVHNGIIHNYLELKEMLIEKGHVFKSETDTEVIPHFLEDLLAKGYNVLDAVRTLAKVLKGAYALAIIVSSEPQKIYFIRNVSPLVIGVGSNVSFIASDIPAFLRFTNKVIVLDDGDFGYVSSSEIYIENVNKGVIDWRKRMRIVDWTPEMIAKEGFPHFMLKEIHEQPIALRNTLASVGVEITDVIKVLADSNRIFLTACGTSFHAALVGEYIFNTLCGLNATTFIASEYLRYRKVFREGDVVVAISQSGETIDTLMAVREAKKCGAKVVAISNILYSAIPRESDAVVYTRAGPEIGVAATKTFTTQLLVLLLISIEVAGFLGAENRQNLEYIRKEVREIPDIIENVIHLHEARIRRLAEKLKNKTNAFFLGRGIGVPISMEGALKLKEIAYVHAEAYPAGESKHGPIALVEEDFPVFFALFEDEYKELLISNIEEMKARRAFTIGLIPKNFNEAIKRLDIIFEIPRLTPYTAAIVYAVPYQLIAYYTSVSKGLDPDKPRNLAKTVTVE</sequence>
<dbReference type="PANTHER" id="PTHR10937">
    <property type="entry name" value="GLUCOSAMINE--FRUCTOSE-6-PHOSPHATE AMINOTRANSFERASE, ISOMERIZING"/>
    <property type="match status" value="1"/>
</dbReference>
<dbReference type="Gene3D" id="3.40.50.10490">
    <property type="entry name" value="Glucose-6-phosphate isomerase like protein, domain 1"/>
    <property type="match status" value="2"/>
</dbReference>
<feature type="domain" description="SIS" evidence="13">
    <location>
        <begin position="462"/>
        <end position="603"/>
    </location>
</feature>
<dbReference type="InterPro" id="IPR029055">
    <property type="entry name" value="Ntn_hydrolases_N"/>
</dbReference>
<dbReference type="InterPro" id="IPR035466">
    <property type="entry name" value="GlmS/AgaS_SIS"/>
</dbReference>
<evidence type="ECO:0000259" key="12">
    <source>
        <dbReference type="PROSITE" id="PS51278"/>
    </source>
</evidence>
<dbReference type="GO" id="GO:0005737">
    <property type="term" value="C:cytoplasm"/>
    <property type="evidence" value="ECO:0007669"/>
    <property type="project" value="UniProtKB-SubCell"/>
</dbReference>
<feature type="active site" description="Nucleophile; for GATase activity" evidence="11">
    <location>
        <position position="2"/>
    </location>
</feature>
<dbReference type="InterPro" id="IPR017932">
    <property type="entry name" value="GATase_2_dom"/>
</dbReference>
<dbReference type="HAMAP" id="MF_00164">
    <property type="entry name" value="GlmS"/>
    <property type="match status" value="1"/>
</dbReference>
<dbReference type="GO" id="GO:0006002">
    <property type="term" value="P:fructose 6-phosphate metabolic process"/>
    <property type="evidence" value="ECO:0007669"/>
    <property type="project" value="TreeGrafter"/>
</dbReference>
<dbReference type="PROSITE" id="PS51278">
    <property type="entry name" value="GATASE_TYPE_2"/>
    <property type="match status" value="1"/>
</dbReference>
<protein>
    <recommendedName>
        <fullName evidence="4 11">Glutamine--fructose-6-phosphate aminotransferase [isomerizing]</fullName>
        <ecNumber evidence="3 11">2.6.1.16</ecNumber>
    </recommendedName>
    <alternativeName>
        <fullName evidence="11">D-fructose-6-phosphate amidotransferase</fullName>
    </alternativeName>
    <alternativeName>
        <fullName evidence="11">GFAT</fullName>
    </alternativeName>
    <alternativeName>
        <fullName evidence="11">Glucosamine-6-phosphate synthase</fullName>
    </alternativeName>
    <alternativeName>
        <fullName evidence="11">Hexosephosphate aminotransferase</fullName>
    </alternativeName>
    <alternativeName>
        <fullName evidence="11">L-glutamine--D-fructose-6-phosphate amidotransferase</fullName>
    </alternativeName>
</protein>
<reference evidence="15" key="1">
    <citation type="journal article" date="2020" name="mSystems">
        <title>Genome- and Community-Level Interaction Insights into Carbon Utilization and Element Cycling Functions of Hydrothermarchaeota in Hydrothermal Sediment.</title>
        <authorList>
            <person name="Zhou Z."/>
            <person name="Liu Y."/>
            <person name="Xu W."/>
            <person name="Pan J."/>
            <person name="Luo Z.H."/>
            <person name="Li M."/>
        </authorList>
    </citation>
    <scope>NUCLEOTIDE SEQUENCE [LARGE SCALE GENOMIC DNA]</scope>
    <source>
        <strain evidence="15">SpSt-637</strain>
        <strain evidence="14">SpSt-667</strain>
    </source>
</reference>
<dbReference type="GO" id="GO:0006487">
    <property type="term" value="P:protein N-linked glycosylation"/>
    <property type="evidence" value="ECO:0007669"/>
    <property type="project" value="TreeGrafter"/>
</dbReference>
<feature type="domain" description="Glutamine amidotransferase type-2" evidence="12">
    <location>
        <begin position="2"/>
        <end position="227"/>
    </location>
</feature>
<comment type="function">
    <text evidence="10 11">Catalyzes the first step in hexosamine metabolism, converting fructose-6P into glucosamine-6P using glutamine as a nitrogen source.</text>
</comment>
<dbReference type="CDD" id="cd05009">
    <property type="entry name" value="SIS_GlmS_GlmD_2"/>
    <property type="match status" value="1"/>
</dbReference>
<keyword evidence="6 11" id="KW-0032">Aminotransferase</keyword>
<dbReference type="GO" id="GO:0005975">
    <property type="term" value="P:carbohydrate metabolic process"/>
    <property type="evidence" value="ECO:0007669"/>
    <property type="project" value="UniProtKB-UniRule"/>
</dbReference>
<evidence type="ECO:0000256" key="5">
    <source>
        <dbReference type="ARBA" id="ARBA00022490"/>
    </source>
</evidence>
<evidence type="ECO:0000313" key="15">
    <source>
        <dbReference type="EMBL" id="HGQ64918.1"/>
    </source>
</evidence>
<evidence type="ECO:0000313" key="14">
    <source>
        <dbReference type="EMBL" id="HGQ35243.1"/>
    </source>
</evidence>
<evidence type="ECO:0000256" key="2">
    <source>
        <dbReference type="ARBA" id="ARBA00004496"/>
    </source>
</evidence>
<dbReference type="NCBIfam" id="NF001484">
    <property type="entry name" value="PRK00331.1"/>
    <property type="match status" value="1"/>
</dbReference>
<keyword evidence="7 11" id="KW-0808">Transferase</keyword>
<dbReference type="FunFam" id="3.60.20.10:FF:000006">
    <property type="entry name" value="Glutamine--fructose-6-phosphate aminotransferase [isomerizing]"/>
    <property type="match status" value="1"/>
</dbReference>
<evidence type="ECO:0000256" key="7">
    <source>
        <dbReference type="ARBA" id="ARBA00022679"/>
    </source>
</evidence>
<name>A0A7C4JK47_9CREN</name>
<gene>
    <name evidence="11 15" type="primary">glmS</name>
    <name evidence="15" type="ORF">ENU08_06720</name>
    <name evidence="14" type="ORF">ENU41_01000</name>
</gene>
<keyword evidence="5 11" id="KW-0963">Cytoplasm</keyword>
<keyword evidence="8" id="KW-0677">Repeat</keyword>
<dbReference type="GO" id="GO:0004360">
    <property type="term" value="F:glutamine-fructose-6-phosphate transaminase (isomerizing) activity"/>
    <property type="evidence" value="ECO:0007669"/>
    <property type="project" value="UniProtKB-UniRule"/>
</dbReference>
<dbReference type="InterPro" id="IPR001347">
    <property type="entry name" value="SIS_dom"/>
</dbReference>
<evidence type="ECO:0000256" key="4">
    <source>
        <dbReference type="ARBA" id="ARBA00016090"/>
    </source>
</evidence>
<evidence type="ECO:0000256" key="8">
    <source>
        <dbReference type="ARBA" id="ARBA00022737"/>
    </source>
</evidence>
<comment type="subcellular location">
    <subcellularLocation>
        <location evidence="2 11">Cytoplasm</location>
    </subcellularLocation>
</comment>
<dbReference type="InterPro" id="IPR005855">
    <property type="entry name" value="GFAT"/>
</dbReference>
<proteinExistence type="inferred from homology"/>
<dbReference type="Pfam" id="PF13522">
    <property type="entry name" value="GATase_6"/>
    <property type="match status" value="1"/>
</dbReference>